<dbReference type="AlphaFoldDB" id="A0A5P9QB16"/>
<dbReference type="Proteomes" id="UP000326702">
    <property type="component" value="Chromosome"/>
</dbReference>
<reference evidence="1 2" key="1">
    <citation type="submission" date="2019-10" db="EMBL/GenBank/DDBJ databases">
        <title>Genome sequence of Luteimicrobium xylanilyticum HY-24.</title>
        <authorList>
            <person name="Kim D.Y."/>
            <person name="Park H.-Y."/>
        </authorList>
    </citation>
    <scope>NUCLEOTIDE SEQUENCE [LARGE SCALE GENOMIC DNA]</scope>
    <source>
        <strain evidence="1 2">HY-24</strain>
    </source>
</reference>
<dbReference type="InterPro" id="IPR005583">
    <property type="entry name" value="YaaA"/>
</dbReference>
<dbReference type="GO" id="GO:0033194">
    <property type="term" value="P:response to hydroperoxide"/>
    <property type="evidence" value="ECO:0007669"/>
    <property type="project" value="TreeGrafter"/>
</dbReference>
<protein>
    <submittedName>
        <fullName evidence="1">UPF0246 protein</fullName>
    </submittedName>
</protein>
<dbReference type="EMBL" id="CP045529">
    <property type="protein sequence ID" value="QFU98614.1"/>
    <property type="molecule type" value="Genomic_DNA"/>
</dbReference>
<dbReference type="OrthoDB" id="3210767at2"/>
<dbReference type="PANTHER" id="PTHR30283">
    <property type="entry name" value="PEROXIDE STRESS RESPONSE PROTEIN YAAA"/>
    <property type="match status" value="1"/>
</dbReference>
<dbReference type="GO" id="GO:0005829">
    <property type="term" value="C:cytosol"/>
    <property type="evidence" value="ECO:0007669"/>
    <property type="project" value="TreeGrafter"/>
</dbReference>
<proteinExistence type="predicted"/>
<dbReference type="Pfam" id="PF03883">
    <property type="entry name" value="H2O2_YaaD"/>
    <property type="match status" value="1"/>
</dbReference>
<name>A0A5P9QB16_9MICO</name>
<accession>A0A5P9QB16</accession>
<keyword evidence="2" id="KW-1185">Reference proteome</keyword>
<dbReference type="PANTHER" id="PTHR30283:SF4">
    <property type="entry name" value="PEROXIDE STRESS RESISTANCE PROTEIN YAAA"/>
    <property type="match status" value="1"/>
</dbReference>
<evidence type="ECO:0000313" key="2">
    <source>
        <dbReference type="Proteomes" id="UP000326702"/>
    </source>
</evidence>
<evidence type="ECO:0000313" key="1">
    <source>
        <dbReference type="EMBL" id="QFU98614.1"/>
    </source>
</evidence>
<sequence>MLVLLPPSEGKTAPASGDAVDLTTLTSPELTEHRERVLDALARVSARPDALDVLHVGASLGDEVRRNVTLREHPSTAAAHVYTGVLYAAAGLASAHDDAASTGAAGRLRARLDDVRVVSALWGVVTPSDRIPAYRLSMGVDLPGVGPLAKSWREPLAKTLDARAEGDVVVDCRSATYAAAWKPPASATHVPVTVLREHAGRRTVVSHHAKHTRGVLVGHLLRREGTPPTTADDLLAAARELVGTTVDRRRIVAAELVAGRRAGTASLELVVVDGP</sequence>
<organism evidence="1 2">
    <name type="scientific">Luteimicrobium xylanilyticum</name>
    <dbReference type="NCBI Taxonomy" id="1133546"/>
    <lineage>
        <taxon>Bacteria</taxon>
        <taxon>Bacillati</taxon>
        <taxon>Actinomycetota</taxon>
        <taxon>Actinomycetes</taxon>
        <taxon>Micrococcales</taxon>
        <taxon>Luteimicrobium</taxon>
    </lineage>
</organism>
<gene>
    <name evidence="1" type="ORF">KDY119_02130</name>
</gene>
<dbReference type="KEGG" id="lxl:KDY119_02130"/>
<dbReference type="RefSeq" id="WP_036949764.1">
    <property type="nucleotide sequence ID" value="NZ_BAABIH010000017.1"/>
</dbReference>